<dbReference type="Pfam" id="PF00089">
    <property type="entry name" value="Trypsin"/>
    <property type="match status" value="1"/>
</dbReference>
<evidence type="ECO:0000256" key="1">
    <source>
        <dbReference type="SAM" id="SignalP"/>
    </source>
</evidence>
<dbReference type="SMART" id="SM00020">
    <property type="entry name" value="Tryp_SPc"/>
    <property type="match status" value="1"/>
</dbReference>
<dbReference type="InterPro" id="IPR001314">
    <property type="entry name" value="Peptidase_S1A"/>
</dbReference>
<dbReference type="Pfam" id="PF14200">
    <property type="entry name" value="RicinB_lectin_2"/>
    <property type="match status" value="1"/>
</dbReference>
<dbReference type="GO" id="GO:0030246">
    <property type="term" value="F:carbohydrate binding"/>
    <property type="evidence" value="ECO:0007669"/>
    <property type="project" value="UniProtKB-KW"/>
</dbReference>
<dbReference type="GO" id="GO:0004252">
    <property type="term" value="F:serine-type endopeptidase activity"/>
    <property type="evidence" value="ECO:0007669"/>
    <property type="project" value="InterPro"/>
</dbReference>
<keyword evidence="4" id="KW-1185">Reference proteome</keyword>
<dbReference type="InterPro" id="IPR051333">
    <property type="entry name" value="CLIP_Serine_Protease"/>
</dbReference>
<dbReference type="InterPro" id="IPR000772">
    <property type="entry name" value="Ricin_B_lectin"/>
</dbReference>
<name>A0A316EQY2_9ACTN</name>
<dbReference type="PRINTS" id="PR00722">
    <property type="entry name" value="CHYMOTRYPSIN"/>
</dbReference>
<reference evidence="3 4" key="1">
    <citation type="submission" date="2018-05" db="EMBL/GenBank/DDBJ databases">
        <title>Genomic Encyclopedia of Archaeal and Bacterial Type Strains, Phase II (KMG-II): from individual species to whole genera.</title>
        <authorList>
            <person name="Goeker M."/>
        </authorList>
    </citation>
    <scope>NUCLEOTIDE SEQUENCE [LARGE SCALE GENOMIC DNA]</scope>
    <source>
        <strain evidence="3 4">DSM 45184</strain>
    </source>
</reference>
<dbReference type="PROSITE" id="PS50231">
    <property type="entry name" value="RICIN_B_LECTIN"/>
    <property type="match status" value="2"/>
</dbReference>
<dbReference type="GO" id="GO:0006508">
    <property type="term" value="P:proteolysis"/>
    <property type="evidence" value="ECO:0007669"/>
    <property type="project" value="InterPro"/>
</dbReference>
<dbReference type="Gene3D" id="2.80.10.50">
    <property type="match status" value="3"/>
</dbReference>
<dbReference type="InterPro" id="IPR043504">
    <property type="entry name" value="Peptidase_S1_PA_chymotrypsin"/>
</dbReference>
<sequence>MSTVRTKRRVAGAAITAVLATTMFASTSAEAIGGDVPTGPAYGFLSKVSVGEPGVGQACTGALVGARWVVTAKSCFGTTVVAGPPTTKTTVTVGRLTLSDTANGYVVPALRVLPHPDRDVALVELAASVVGVTPIPVSAQAPAVGEAVEVLGFGRTATAWVPDQPRRASFTVTGVDGALTGITGATDTQVGPCRGDAGGPGVRTVGGALQLAAITHSGGQGGCLGAPADAARGGTQTRLDDLAGWVRQNTAEATVQTLKSQNSGLCLALPSNWGDLRATPIQWSCSGAADQDWQLNQRANGQYEVRNDRSGHCLALDGGATADGTLIVQWTCRDNADQYWQLARDTNGYTELRNTLSGKCLAVQGGAVAKENGAKALIWPCREANLDQNWTITARTPGGWVRSAHSTLCMSNGVSLADGAHAVQAACSDLNDMEWTLRTRRDDLVEVRNDRSGKCLAIEGGVTTAGAHLLQWPCRDNVDQYWRAEVTTRGTVVLRNNHSRMCLAIQGGVKTDAHLLQWNCNGNADQYWTVGRKA</sequence>
<protein>
    <submittedName>
        <fullName evidence="3">Ricin-type beta-trefoil lectin protein</fullName>
    </submittedName>
</protein>
<comment type="caution">
    <text evidence="3">The sequence shown here is derived from an EMBL/GenBank/DDBJ whole genome shotgun (WGS) entry which is preliminary data.</text>
</comment>
<dbReference type="InterPro" id="IPR009003">
    <property type="entry name" value="Peptidase_S1_PA"/>
</dbReference>
<dbReference type="Pfam" id="PF00652">
    <property type="entry name" value="Ricin_B_lectin"/>
    <property type="match status" value="1"/>
</dbReference>
<feature type="chain" id="PRO_5016337505" evidence="1">
    <location>
        <begin position="32"/>
        <end position="534"/>
    </location>
</feature>
<dbReference type="EMBL" id="QGGR01000028">
    <property type="protein sequence ID" value="PWK33294.1"/>
    <property type="molecule type" value="Genomic_DNA"/>
</dbReference>
<evidence type="ECO:0000313" key="3">
    <source>
        <dbReference type="EMBL" id="PWK33294.1"/>
    </source>
</evidence>
<keyword evidence="1" id="KW-0732">Signal</keyword>
<evidence type="ECO:0000313" key="4">
    <source>
        <dbReference type="Proteomes" id="UP000245697"/>
    </source>
</evidence>
<keyword evidence="3" id="KW-0430">Lectin</keyword>
<dbReference type="SMART" id="SM00458">
    <property type="entry name" value="RICIN"/>
    <property type="match status" value="2"/>
</dbReference>
<dbReference type="SUPFAM" id="SSF50494">
    <property type="entry name" value="Trypsin-like serine proteases"/>
    <property type="match status" value="1"/>
</dbReference>
<dbReference type="PROSITE" id="PS50240">
    <property type="entry name" value="TRYPSIN_DOM"/>
    <property type="match status" value="1"/>
</dbReference>
<dbReference type="AlphaFoldDB" id="A0A316EQY2"/>
<dbReference type="PANTHER" id="PTHR24260">
    <property type="match status" value="1"/>
</dbReference>
<dbReference type="CDD" id="cd00161">
    <property type="entry name" value="beta-trefoil_Ricin-like"/>
    <property type="match status" value="3"/>
</dbReference>
<gene>
    <name evidence="3" type="ORF">BC793_12884</name>
</gene>
<accession>A0A316EQY2</accession>
<evidence type="ECO:0000259" key="2">
    <source>
        <dbReference type="PROSITE" id="PS50240"/>
    </source>
</evidence>
<feature type="signal peptide" evidence="1">
    <location>
        <begin position="1"/>
        <end position="31"/>
    </location>
</feature>
<organism evidence="3 4">
    <name type="scientific">Actinoplanes xinjiangensis</name>
    <dbReference type="NCBI Taxonomy" id="512350"/>
    <lineage>
        <taxon>Bacteria</taxon>
        <taxon>Bacillati</taxon>
        <taxon>Actinomycetota</taxon>
        <taxon>Actinomycetes</taxon>
        <taxon>Micromonosporales</taxon>
        <taxon>Micromonosporaceae</taxon>
        <taxon>Actinoplanes</taxon>
    </lineage>
</organism>
<dbReference type="PANTHER" id="PTHR24260:SF136">
    <property type="entry name" value="GH08193P-RELATED"/>
    <property type="match status" value="1"/>
</dbReference>
<dbReference type="SUPFAM" id="SSF50370">
    <property type="entry name" value="Ricin B-like lectins"/>
    <property type="match status" value="2"/>
</dbReference>
<dbReference type="InterPro" id="IPR035992">
    <property type="entry name" value="Ricin_B-like_lectins"/>
</dbReference>
<feature type="domain" description="Peptidase S1" evidence="2">
    <location>
        <begin position="31"/>
        <end position="251"/>
    </location>
</feature>
<dbReference type="Gene3D" id="2.40.10.10">
    <property type="entry name" value="Trypsin-like serine proteases"/>
    <property type="match status" value="1"/>
</dbReference>
<dbReference type="InterPro" id="IPR001254">
    <property type="entry name" value="Trypsin_dom"/>
</dbReference>
<proteinExistence type="predicted"/>
<dbReference type="Proteomes" id="UP000245697">
    <property type="component" value="Unassembled WGS sequence"/>
</dbReference>